<feature type="region of interest" description="Disordered" evidence="7">
    <location>
        <begin position="133"/>
        <end position="187"/>
    </location>
</feature>
<dbReference type="Pfam" id="PF00172">
    <property type="entry name" value="Zn_clus"/>
    <property type="match status" value="1"/>
</dbReference>
<keyword evidence="6" id="KW-0539">Nucleus</keyword>
<evidence type="ECO:0000313" key="9">
    <source>
        <dbReference type="EMBL" id="KAK1767341.1"/>
    </source>
</evidence>
<dbReference type="Gene3D" id="4.10.240.10">
    <property type="entry name" value="Zn(2)-C6 fungal-type DNA-binding domain"/>
    <property type="match status" value="1"/>
</dbReference>
<evidence type="ECO:0000256" key="5">
    <source>
        <dbReference type="ARBA" id="ARBA00023163"/>
    </source>
</evidence>
<dbReference type="PROSITE" id="PS50048">
    <property type="entry name" value="ZN2_CY6_FUNGAL_2"/>
    <property type="match status" value="1"/>
</dbReference>
<dbReference type="PANTHER" id="PTHR31845">
    <property type="entry name" value="FINGER DOMAIN PROTEIN, PUTATIVE-RELATED"/>
    <property type="match status" value="1"/>
</dbReference>
<sequence length="686" mass="76434">MSEHIRTPTNSPPYSPPTAATGVRAKPSARQGSDERSGSQELQSAQASIPRISRKVKACAACRKQKIKCLMDERGPPCRRCAERNLGCVLNKSLQTIIDEKTQFADAYSDDLYMVYSTLQGVLSRLNMPPMAQLSSSTGPSTSYSEDILGPPSTNSAPQQQQQQQQQESGLSCDNSPNIDPEDEGLPHVPIHSLYHLTKISALRSPDTKEVERHPGHPDSDVVVDFISKGAISVESAERLFRLYNDRIDHFMYRIGCPCATLDELRRRSSILTACICTVAALHDPQSDNIYGICSHEFRRLMANSMFDRRISVETLRAMCIASYWLSDISWTMSGYAIRRAVEFNLSHSFDRVMAEGSEEAADRLRLWYILYVCDQHLATIYGRPPVVQEDFSLHKSEAFLRCSAATVSDIRLISQVTLLLIFSKIRGVFGPYTGNPIPQEYLGHIVDFNYQLEQWYTKWTGEIQEHSEQLGRFPRKGAILHLHFAKLYLYSHVFSGLRGSPVPPPFQDFASTAVTEARAIINLLLVDPDLIDGLNGIPSWLHSMTAFACMFLVSVSTKHGASLVDPVQVHDLITRLVELFRSIPTGKWHLVHLMAGGLEKVLDKLRRYPAAPQSSELSVDASVTDPNSDPNSADMHNGMLTDWPPGASFGEGLEGSPFFDMNFGISPHLRFDPSVLNFGNAGHDF</sequence>
<dbReference type="CDD" id="cd00067">
    <property type="entry name" value="GAL4"/>
    <property type="match status" value="1"/>
</dbReference>
<feature type="compositionally biased region" description="Low complexity" evidence="7">
    <location>
        <begin position="135"/>
        <end position="145"/>
    </location>
</feature>
<evidence type="ECO:0000256" key="4">
    <source>
        <dbReference type="ARBA" id="ARBA00023125"/>
    </source>
</evidence>
<dbReference type="InterPro" id="IPR001138">
    <property type="entry name" value="Zn2Cys6_DnaBD"/>
</dbReference>
<dbReference type="PANTHER" id="PTHR31845:SF17">
    <property type="entry name" value="ZN(II)2CYS6 TRANSCRIPTION FACTOR (EUROFUNG)"/>
    <property type="match status" value="1"/>
</dbReference>
<organism evidence="9 10">
    <name type="scientific">Phialemonium atrogriseum</name>
    <dbReference type="NCBI Taxonomy" id="1093897"/>
    <lineage>
        <taxon>Eukaryota</taxon>
        <taxon>Fungi</taxon>
        <taxon>Dikarya</taxon>
        <taxon>Ascomycota</taxon>
        <taxon>Pezizomycotina</taxon>
        <taxon>Sordariomycetes</taxon>
        <taxon>Sordariomycetidae</taxon>
        <taxon>Cephalothecales</taxon>
        <taxon>Cephalothecaceae</taxon>
        <taxon>Phialemonium</taxon>
    </lineage>
</organism>
<dbReference type="Proteomes" id="UP001244011">
    <property type="component" value="Unassembled WGS sequence"/>
</dbReference>
<comment type="caution">
    <text evidence="9">The sequence shown here is derived from an EMBL/GenBank/DDBJ whole genome shotgun (WGS) entry which is preliminary data.</text>
</comment>
<dbReference type="GO" id="GO:0000976">
    <property type="term" value="F:transcription cis-regulatory region binding"/>
    <property type="evidence" value="ECO:0007669"/>
    <property type="project" value="TreeGrafter"/>
</dbReference>
<dbReference type="AlphaFoldDB" id="A0AAJ0BZX8"/>
<dbReference type="SUPFAM" id="SSF57701">
    <property type="entry name" value="Zn2/Cys6 DNA-binding domain"/>
    <property type="match status" value="1"/>
</dbReference>
<keyword evidence="10" id="KW-1185">Reference proteome</keyword>
<dbReference type="EMBL" id="MU839008">
    <property type="protein sequence ID" value="KAK1767341.1"/>
    <property type="molecule type" value="Genomic_DNA"/>
</dbReference>
<evidence type="ECO:0000256" key="3">
    <source>
        <dbReference type="ARBA" id="ARBA00023015"/>
    </source>
</evidence>
<keyword evidence="2" id="KW-0479">Metal-binding</keyword>
<dbReference type="GO" id="GO:0000981">
    <property type="term" value="F:DNA-binding transcription factor activity, RNA polymerase II-specific"/>
    <property type="evidence" value="ECO:0007669"/>
    <property type="project" value="InterPro"/>
</dbReference>
<name>A0AAJ0BZX8_9PEZI</name>
<accession>A0AAJ0BZX8</accession>
<dbReference type="InterPro" id="IPR007219">
    <property type="entry name" value="XnlR_reg_dom"/>
</dbReference>
<dbReference type="GO" id="GO:0006351">
    <property type="term" value="P:DNA-templated transcription"/>
    <property type="evidence" value="ECO:0007669"/>
    <property type="project" value="InterPro"/>
</dbReference>
<dbReference type="GO" id="GO:0008270">
    <property type="term" value="F:zinc ion binding"/>
    <property type="evidence" value="ECO:0007669"/>
    <property type="project" value="InterPro"/>
</dbReference>
<dbReference type="SMART" id="SM00066">
    <property type="entry name" value="GAL4"/>
    <property type="match status" value="1"/>
</dbReference>
<evidence type="ECO:0000256" key="2">
    <source>
        <dbReference type="ARBA" id="ARBA00022723"/>
    </source>
</evidence>
<dbReference type="GeneID" id="85316155"/>
<gene>
    <name evidence="9" type="ORF">QBC33DRAFT_65968</name>
</gene>
<evidence type="ECO:0000256" key="1">
    <source>
        <dbReference type="ARBA" id="ARBA00004123"/>
    </source>
</evidence>
<evidence type="ECO:0000259" key="8">
    <source>
        <dbReference type="PROSITE" id="PS50048"/>
    </source>
</evidence>
<keyword evidence="4" id="KW-0238">DNA-binding</keyword>
<protein>
    <recommendedName>
        <fullName evidence="8">Zn(2)-C6 fungal-type domain-containing protein</fullName>
    </recommendedName>
</protein>
<dbReference type="CDD" id="cd12148">
    <property type="entry name" value="fungal_TF_MHR"/>
    <property type="match status" value="1"/>
</dbReference>
<dbReference type="InterPro" id="IPR051089">
    <property type="entry name" value="prtT"/>
</dbReference>
<keyword evidence="5" id="KW-0804">Transcription</keyword>
<proteinExistence type="predicted"/>
<dbReference type="GO" id="GO:0005634">
    <property type="term" value="C:nucleus"/>
    <property type="evidence" value="ECO:0007669"/>
    <property type="project" value="UniProtKB-SubCell"/>
</dbReference>
<feature type="domain" description="Zn(2)-C6 fungal-type" evidence="8">
    <location>
        <begin position="58"/>
        <end position="90"/>
    </location>
</feature>
<dbReference type="PROSITE" id="PS00463">
    <property type="entry name" value="ZN2_CY6_FUNGAL_1"/>
    <property type="match status" value="1"/>
</dbReference>
<dbReference type="SMART" id="SM00906">
    <property type="entry name" value="Fungal_trans"/>
    <property type="match status" value="1"/>
</dbReference>
<dbReference type="RefSeq" id="XP_060283554.1">
    <property type="nucleotide sequence ID" value="XM_060432968.1"/>
</dbReference>
<feature type="region of interest" description="Disordered" evidence="7">
    <location>
        <begin position="617"/>
        <end position="641"/>
    </location>
</feature>
<feature type="region of interest" description="Disordered" evidence="7">
    <location>
        <begin position="1"/>
        <end position="49"/>
    </location>
</feature>
<dbReference type="InterPro" id="IPR036864">
    <property type="entry name" value="Zn2-C6_fun-type_DNA-bd_sf"/>
</dbReference>
<evidence type="ECO:0000256" key="6">
    <source>
        <dbReference type="ARBA" id="ARBA00023242"/>
    </source>
</evidence>
<feature type="compositionally biased region" description="Polar residues" evidence="7">
    <location>
        <begin position="168"/>
        <end position="178"/>
    </location>
</feature>
<reference evidence="9" key="1">
    <citation type="submission" date="2023-06" db="EMBL/GenBank/DDBJ databases">
        <title>Genome-scale phylogeny and comparative genomics of the fungal order Sordariales.</title>
        <authorList>
            <consortium name="Lawrence Berkeley National Laboratory"/>
            <person name="Hensen N."/>
            <person name="Bonometti L."/>
            <person name="Westerberg I."/>
            <person name="Brannstrom I.O."/>
            <person name="Guillou S."/>
            <person name="Cros-Aarteil S."/>
            <person name="Calhoun S."/>
            <person name="Haridas S."/>
            <person name="Kuo A."/>
            <person name="Mondo S."/>
            <person name="Pangilinan J."/>
            <person name="Riley R."/>
            <person name="Labutti K."/>
            <person name="Andreopoulos B."/>
            <person name="Lipzen A."/>
            <person name="Chen C."/>
            <person name="Yanf M."/>
            <person name="Daum C."/>
            <person name="Ng V."/>
            <person name="Clum A."/>
            <person name="Steindorff A."/>
            <person name="Ohm R."/>
            <person name="Martin F."/>
            <person name="Silar P."/>
            <person name="Natvig D."/>
            <person name="Lalanne C."/>
            <person name="Gautier V."/>
            <person name="Ament-Velasquez S.L."/>
            <person name="Kruys A."/>
            <person name="Hutchinson M.I."/>
            <person name="Powell A.J."/>
            <person name="Barry K."/>
            <person name="Miller A.N."/>
            <person name="Grigoriev I.V."/>
            <person name="Debuchy R."/>
            <person name="Gladieux P."/>
            <person name="Thoren M.H."/>
            <person name="Johannesson H."/>
        </authorList>
    </citation>
    <scope>NUCLEOTIDE SEQUENCE</scope>
    <source>
        <strain evidence="9">8032-3</strain>
    </source>
</reference>
<comment type="subcellular location">
    <subcellularLocation>
        <location evidence="1">Nucleus</location>
    </subcellularLocation>
</comment>
<evidence type="ECO:0000313" key="10">
    <source>
        <dbReference type="Proteomes" id="UP001244011"/>
    </source>
</evidence>
<evidence type="ECO:0000256" key="7">
    <source>
        <dbReference type="SAM" id="MobiDB-lite"/>
    </source>
</evidence>
<keyword evidence="3" id="KW-0805">Transcription regulation</keyword>